<gene>
    <name evidence="1" type="ORF">PHYPA_002716</name>
</gene>
<dbReference type="EnsemblPlants" id="Pp3c2_15249V3.1">
    <property type="protein sequence ID" value="Pp3c2_15249V3.1"/>
    <property type="gene ID" value="Pp3c2_15249"/>
</dbReference>
<proteinExistence type="predicted"/>
<dbReference type="Gramene" id="Pp3c2_15249V3.1">
    <property type="protein sequence ID" value="Pp3c2_15249V3.1"/>
    <property type="gene ID" value="Pp3c2_15249"/>
</dbReference>
<protein>
    <submittedName>
        <fullName evidence="1 2">Uncharacterized protein</fullName>
    </submittedName>
</protein>
<name>A0A2K1L1M0_PHYPA</name>
<dbReference type="InParanoid" id="A0A2K1L1M0"/>
<dbReference type="EMBL" id="ABEU02000002">
    <property type="protein sequence ID" value="PNR59924.1"/>
    <property type="molecule type" value="Genomic_DNA"/>
</dbReference>
<sequence>MVDLVLGCCNKLATIHNLPAWIRASKRSRSRGTHRARRGRHLLWFFVRICE</sequence>
<dbReference type="AlphaFoldDB" id="A0A2K1L1M0"/>
<reference evidence="1 3" key="1">
    <citation type="journal article" date="2008" name="Science">
        <title>The Physcomitrella genome reveals evolutionary insights into the conquest of land by plants.</title>
        <authorList>
            <person name="Rensing S."/>
            <person name="Lang D."/>
            <person name="Zimmer A."/>
            <person name="Terry A."/>
            <person name="Salamov A."/>
            <person name="Shapiro H."/>
            <person name="Nishiyama T."/>
            <person name="Perroud P.-F."/>
            <person name="Lindquist E."/>
            <person name="Kamisugi Y."/>
            <person name="Tanahashi T."/>
            <person name="Sakakibara K."/>
            <person name="Fujita T."/>
            <person name="Oishi K."/>
            <person name="Shin-I T."/>
            <person name="Kuroki Y."/>
            <person name="Toyoda A."/>
            <person name="Suzuki Y."/>
            <person name="Hashimoto A."/>
            <person name="Yamaguchi K."/>
            <person name="Sugano A."/>
            <person name="Kohara Y."/>
            <person name="Fujiyama A."/>
            <person name="Anterola A."/>
            <person name="Aoki S."/>
            <person name="Ashton N."/>
            <person name="Barbazuk W.B."/>
            <person name="Barker E."/>
            <person name="Bennetzen J."/>
            <person name="Bezanilla M."/>
            <person name="Blankenship R."/>
            <person name="Cho S.H."/>
            <person name="Dutcher S."/>
            <person name="Estelle M."/>
            <person name="Fawcett J.A."/>
            <person name="Gundlach H."/>
            <person name="Hanada K."/>
            <person name="Heyl A."/>
            <person name="Hicks K.A."/>
            <person name="Hugh J."/>
            <person name="Lohr M."/>
            <person name="Mayer K."/>
            <person name="Melkozernov A."/>
            <person name="Murata T."/>
            <person name="Nelson D."/>
            <person name="Pils B."/>
            <person name="Prigge M."/>
            <person name="Reiss B."/>
            <person name="Renner T."/>
            <person name="Rombauts S."/>
            <person name="Rushton P."/>
            <person name="Sanderfoot A."/>
            <person name="Schween G."/>
            <person name="Shiu S.-H."/>
            <person name="Stueber K."/>
            <person name="Theodoulou F.L."/>
            <person name="Tu H."/>
            <person name="Van de Peer Y."/>
            <person name="Verrier P.J."/>
            <person name="Waters E."/>
            <person name="Wood A."/>
            <person name="Yang L."/>
            <person name="Cove D."/>
            <person name="Cuming A."/>
            <person name="Hasebe M."/>
            <person name="Lucas S."/>
            <person name="Mishler D.B."/>
            <person name="Reski R."/>
            <person name="Grigoriev I."/>
            <person name="Quatrano R.S."/>
            <person name="Boore J.L."/>
        </authorList>
    </citation>
    <scope>NUCLEOTIDE SEQUENCE [LARGE SCALE GENOMIC DNA]</scope>
    <source>
        <strain evidence="2 3">cv. Gransden 2004</strain>
    </source>
</reference>
<organism evidence="1">
    <name type="scientific">Physcomitrium patens</name>
    <name type="common">Spreading-leaved earth moss</name>
    <name type="synonym">Physcomitrella patens</name>
    <dbReference type="NCBI Taxonomy" id="3218"/>
    <lineage>
        <taxon>Eukaryota</taxon>
        <taxon>Viridiplantae</taxon>
        <taxon>Streptophyta</taxon>
        <taxon>Embryophyta</taxon>
        <taxon>Bryophyta</taxon>
        <taxon>Bryophytina</taxon>
        <taxon>Bryopsida</taxon>
        <taxon>Funariidae</taxon>
        <taxon>Funariales</taxon>
        <taxon>Funariaceae</taxon>
        <taxon>Physcomitrium</taxon>
    </lineage>
</organism>
<evidence type="ECO:0000313" key="3">
    <source>
        <dbReference type="Proteomes" id="UP000006727"/>
    </source>
</evidence>
<keyword evidence="3" id="KW-1185">Reference proteome</keyword>
<dbReference type="Proteomes" id="UP000006727">
    <property type="component" value="Chromosome 2"/>
</dbReference>
<evidence type="ECO:0000313" key="2">
    <source>
        <dbReference type="EnsemblPlants" id="Pp3c2_15249V3.1"/>
    </source>
</evidence>
<accession>A0A2K1L1M0</accession>
<reference evidence="1 3" key="2">
    <citation type="journal article" date="2018" name="Plant J.">
        <title>The Physcomitrella patens chromosome-scale assembly reveals moss genome structure and evolution.</title>
        <authorList>
            <person name="Lang D."/>
            <person name="Ullrich K.K."/>
            <person name="Murat F."/>
            <person name="Fuchs J."/>
            <person name="Jenkins J."/>
            <person name="Haas F.B."/>
            <person name="Piednoel M."/>
            <person name="Gundlach H."/>
            <person name="Van Bel M."/>
            <person name="Meyberg R."/>
            <person name="Vives C."/>
            <person name="Morata J."/>
            <person name="Symeonidi A."/>
            <person name="Hiss M."/>
            <person name="Muchero W."/>
            <person name="Kamisugi Y."/>
            <person name="Saleh O."/>
            <person name="Blanc G."/>
            <person name="Decker E.L."/>
            <person name="van Gessel N."/>
            <person name="Grimwood J."/>
            <person name="Hayes R.D."/>
            <person name="Graham S.W."/>
            <person name="Gunter L.E."/>
            <person name="McDaniel S.F."/>
            <person name="Hoernstein S.N.W."/>
            <person name="Larsson A."/>
            <person name="Li F.W."/>
            <person name="Perroud P.F."/>
            <person name="Phillips J."/>
            <person name="Ranjan P."/>
            <person name="Rokshar D.S."/>
            <person name="Rothfels C.J."/>
            <person name="Schneider L."/>
            <person name="Shu S."/>
            <person name="Stevenson D.W."/>
            <person name="Thummler F."/>
            <person name="Tillich M."/>
            <person name="Villarreal Aguilar J.C."/>
            <person name="Widiez T."/>
            <person name="Wong G.K."/>
            <person name="Wymore A."/>
            <person name="Zhang Y."/>
            <person name="Zimmer A.D."/>
            <person name="Quatrano R.S."/>
            <person name="Mayer K.F.X."/>
            <person name="Goodstein D."/>
            <person name="Casacuberta J.M."/>
            <person name="Vandepoele K."/>
            <person name="Reski R."/>
            <person name="Cuming A.C."/>
            <person name="Tuskan G.A."/>
            <person name="Maumus F."/>
            <person name="Salse J."/>
            <person name="Schmutz J."/>
            <person name="Rensing S.A."/>
        </authorList>
    </citation>
    <scope>NUCLEOTIDE SEQUENCE [LARGE SCALE GENOMIC DNA]</scope>
    <source>
        <strain evidence="2 3">cv. Gransden 2004</strain>
    </source>
</reference>
<evidence type="ECO:0000313" key="1">
    <source>
        <dbReference type="EMBL" id="PNR59924.1"/>
    </source>
</evidence>
<reference evidence="2" key="3">
    <citation type="submission" date="2020-12" db="UniProtKB">
        <authorList>
            <consortium name="EnsemblPlants"/>
        </authorList>
    </citation>
    <scope>IDENTIFICATION</scope>
</reference>